<sequence length="563" mass="65616">MASAETADLLNNQHEIVRQLADFPENIWADRIASFTLDKQGYAFYAKEIEILKEEVMSMLLETEKPMMEKFDLIDKIERLGISHHFEDKIEHQLQELFDTYPNFQEHPECDLLTAALQFRLFRQHGFNISCGILDQFIDDNGKFKESLCEDIRGLLSLYEAAHIRTNGDKILEEALAFTTTHLTLGVPHLGSTLAKQVIHALEQPLHKGIPRYEAYCYISMYEKDESNNKLLLRLAKLDYYLLQMLYKQELSEIIRWGKDLDIVTKVPYARDRIVECYFWAVGTYYEPQYSLARMTFAKAIVFCGMIDDTYDAYGTLDELKISRNLNRWLPSPLHVLWDGNGIDQLSDYLKAAYTMLLNFNKELEEDLAKNRRTFVFDKYLEEWKQYMRTSFTQSKWFLTNKLPSFADYMSNGMITRSYYLLPSAAFLGVDGASEDVIKWMSTNPRLFVALTTHARLTNDVGSHKFEKERGSGTAIECYMKDYNVSEEEATKKFEEMYEDTWKIMNEECLRLTTIPREILKVILNLARVCEVVYKHRGDGFTDQRRIEAHIKAMITDSISVCG</sequence>
<organism evidence="8 9">
    <name type="scientific">Coffea arabica</name>
    <name type="common">Arabian coffee</name>
    <dbReference type="NCBI Taxonomy" id="13443"/>
    <lineage>
        <taxon>Eukaryota</taxon>
        <taxon>Viridiplantae</taxon>
        <taxon>Streptophyta</taxon>
        <taxon>Embryophyta</taxon>
        <taxon>Tracheophyta</taxon>
        <taxon>Spermatophyta</taxon>
        <taxon>Magnoliopsida</taxon>
        <taxon>eudicotyledons</taxon>
        <taxon>Gunneridae</taxon>
        <taxon>Pentapetalae</taxon>
        <taxon>asterids</taxon>
        <taxon>lamiids</taxon>
        <taxon>Gentianales</taxon>
        <taxon>Rubiaceae</taxon>
        <taxon>Ixoroideae</taxon>
        <taxon>Gardenieae complex</taxon>
        <taxon>Bertiereae - Coffeeae clade</taxon>
        <taxon>Coffeeae</taxon>
        <taxon>Coffea</taxon>
    </lineage>
</organism>
<dbReference type="PANTHER" id="PTHR31225:SF93">
    <property type="entry name" value="ALPHA-HUMULENE_(-)-(E)-BETA-CARYOPHYLLENE SYNTHASE"/>
    <property type="match status" value="1"/>
</dbReference>
<comment type="cofactor">
    <cofactor evidence="1">
        <name>Mg(2+)</name>
        <dbReference type="ChEBI" id="CHEBI:18420"/>
    </cofactor>
</comment>
<keyword evidence="3" id="KW-0479">Metal-binding</keyword>
<dbReference type="InterPro" id="IPR050148">
    <property type="entry name" value="Terpene_synthase-like"/>
</dbReference>
<evidence type="ECO:0000259" key="7">
    <source>
        <dbReference type="Pfam" id="PF03936"/>
    </source>
</evidence>
<dbReference type="InterPro" id="IPR044814">
    <property type="entry name" value="Terpene_cyclase_plant_C1"/>
</dbReference>
<dbReference type="InterPro" id="IPR034741">
    <property type="entry name" value="Terpene_cyclase-like_1_C"/>
</dbReference>
<dbReference type="InterPro" id="IPR005630">
    <property type="entry name" value="Terpene_synthase_metal-bd"/>
</dbReference>
<keyword evidence="5" id="KW-0456">Lyase</keyword>
<evidence type="ECO:0000313" key="9">
    <source>
        <dbReference type="RefSeq" id="XP_071917190.1"/>
    </source>
</evidence>
<dbReference type="SFLD" id="SFLDG01019">
    <property type="entry name" value="Terpene_Cyclase_Like_1_C_Termi"/>
    <property type="match status" value="1"/>
</dbReference>
<evidence type="ECO:0000256" key="5">
    <source>
        <dbReference type="ARBA" id="ARBA00023239"/>
    </source>
</evidence>
<dbReference type="SFLD" id="SFLDS00005">
    <property type="entry name" value="Isoprenoid_Synthase_Type_I"/>
    <property type="match status" value="1"/>
</dbReference>
<proteinExistence type="predicted"/>
<dbReference type="RefSeq" id="XP_071917190.1">
    <property type="nucleotide sequence ID" value="XM_072061089.1"/>
</dbReference>
<dbReference type="InterPro" id="IPR001906">
    <property type="entry name" value="Terpene_synth_N"/>
</dbReference>
<evidence type="ECO:0000256" key="2">
    <source>
        <dbReference type="ARBA" id="ARBA00004721"/>
    </source>
</evidence>
<keyword evidence="4" id="KW-0460">Magnesium</keyword>
<protein>
    <submittedName>
        <fullName evidence="9">Viridiflorene synthase-like</fullName>
    </submittedName>
</protein>
<accession>A0ABM4VCB9</accession>
<evidence type="ECO:0000259" key="6">
    <source>
        <dbReference type="Pfam" id="PF01397"/>
    </source>
</evidence>
<dbReference type="GeneID" id="113723314"/>
<dbReference type="InterPro" id="IPR008930">
    <property type="entry name" value="Terpenoid_cyclase/PrenylTrfase"/>
</dbReference>
<dbReference type="Pfam" id="PF03936">
    <property type="entry name" value="Terpene_synth_C"/>
    <property type="match status" value="1"/>
</dbReference>
<evidence type="ECO:0000256" key="1">
    <source>
        <dbReference type="ARBA" id="ARBA00001946"/>
    </source>
</evidence>
<dbReference type="Gene3D" id="1.10.600.10">
    <property type="entry name" value="Farnesyl Diphosphate Synthase"/>
    <property type="match status" value="1"/>
</dbReference>
<reference evidence="9" key="1">
    <citation type="submission" date="2025-08" db="UniProtKB">
        <authorList>
            <consortium name="RefSeq"/>
        </authorList>
    </citation>
    <scope>IDENTIFICATION</scope>
    <source>
        <tissue evidence="9">Leaves</tissue>
    </source>
</reference>
<feature type="domain" description="Terpene synthase metal-binding" evidence="7">
    <location>
        <begin position="259"/>
        <end position="503"/>
    </location>
</feature>
<dbReference type="InterPro" id="IPR008949">
    <property type="entry name" value="Isoprenoid_synthase_dom_sf"/>
</dbReference>
<name>A0ABM4VCB9_COFAR</name>
<keyword evidence="8" id="KW-1185">Reference proteome</keyword>
<comment type="pathway">
    <text evidence="2">Secondary metabolite biosynthesis; terpenoid biosynthesis.</text>
</comment>
<dbReference type="Gene3D" id="1.50.10.130">
    <property type="entry name" value="Terpene synthase, N-terminal domain"/>
    <property type="match status" value="1"/>
</dbReference>
<dbReference type="SUPFAM" id="SSF48239">
    <property type="entry name" value="Terpenoid cyclases/Protein prenyltransferases"/>
    <property type="match status" value="1"/>
</dbReference>
<dbReference type="Pfam" id="PF01397">
    <property type="entry name" value="Terpene_synth"/>
    <property type="match status" value="1"/>
</dbReference>
<feature type="domain" description="Terpene synthase N-terminal" evidence="6">
    <location>
        <begin position="32"/>
        <end position="202"/>
    </location>
</feature>
<dbReference type="CDD" id="cd00684">
    <property type="entry name" value="Terpene_cyclase_plant_C1"/>
    <property type="match status" value="1"/>
</dbReference>
<dbReference type="Proteomes" id="UP001652660">
    <property type="component" value="Chromosome 8e"/>
</dbReference>
<evidence type="ECO:0000256" key="3">
    <source>
        <dbReference type="ARBA" id="ARBA00022723"/>
    </source>
</evidence>
<dbReference type="InterPro" id="IPR036965">
    <property type="entry name" value="Terpene_synth_N_sf"/>
</dbReference>
<dbReference type="PANTHER" id="PTHR31225">
    <property type="entry name" value="OS04G0344100 PROTEIN-RELATED"/>
    <property type="match status" value="1"/>
</dbReference>
<evidence type="ECO:0000313" key="8">
    <source>
        <dbReference type="Proteomes" id="UP001652660"/>
    </source>
</evidence>
<dbReference type="SUPFAM" id="SSF48576">
    <property type="entry name" value="Terpenoid synthases"/>
    <property type="match status" value="1"/>
</dbReference>
<evidence type="ECO:0000256" key="4">
    <source>
        <dbReference type="ARBA" id="ARBA00022842"/>
    </source>
</evidence>
<gene>
    <name evidence="9" type="primary">LOC113723314</name>
</gene>